<dbReference type="PROSITE" id="PS50088">
    <property type="entry name" value="ANK_REPEAT"/>
    <property type="match status" value="6"/>
</dbReference>
<dbReference type="PANTHER" id="PTHR10039">
    <property type="entry name" value="AMELOGENIN"/>
    <property type="match status" value="1"/>
</dbReference>
<evidence type="ECO:0000256" key="2">
    <source>
        <dbReference type="PROSITE-ProRule" id="PRU00023"/>
    </source>
</evidence>
<dbReference type="Proteomes" id="UP000469559">
    <property type="component" value="Unassembled WGS sequence"/>
</dbReference>
<feature type="repeat" description="ANK" evidence="2">
    <location>
        <begin position="714"/>
        <end position="746"/>
    </location>
</feature>
<proteinExistence type="predicted"/>
<dbReference type="PRINTS" id="PR01415">
    <property type="entry name" value="ANKYRIN"/>
</dbReference>
<dbReference type="Gene3D" id="1.25.40.20">
    <property type="entry name" value="Ankyrin repeat-containing domain"/>
    <property type="match status" value="3"/>
</dbReference>
<dbReference type="OrthoDB" id="195446at2759"/>
<keyword evidence="1" id="KW-0677">Repeat</keyword>
<evidence type="ECO:0000259" key="3">
    <source>
        <dbReference type="Pfam" id="PF22939"/>
    </source>
</evidence>
<feature type="repeat" description="ANK" evidence="2">
    <location>
        <begin position="850"/>
        <end position="882"/>
    </location>
</feature>
<dbReference type="Pfam" id="PF22939">
    <property type="entry name" value="WHD_GPIID"/>
    <property type="match status" value="1"/>
</dbReference>
<dbReference type="InterPro" id="IPR027417">
    <property type="entry name" value="P-loop_NTPase"/>
</dbReference>
<dbReference type="Gene3D" id="3.40.50.300">
    <property type="entry name" value="P-loop containing nucleotide triphosphate hydrolases"/>
    <property type="match status" value="1"/>
</dbReference>
<dbReference type="Pfam" id="PF00023">
    <property type="entry name" value="Ank"/>
    <property type="match status" value="1"/>
</dbReference>
<evidence type="ECO:0000313" key="5">
    <source>
        <dbReference type="EMBL" id="TVY14140.1"/>
    </source>
</evidence>
<dbReference type="InterPro" id="IPR036770">
    <property type="entry name" value="Ankyrin_rpt-contain_sf"/>
</dbReference>
<dbReference type="AlphaFoldDB" id="A0A8T9B2D1"/>
<protein>
    <submittedName>
        <fullName evidence="5">Putative ankyrin repeat protein</fullName>
    </submittedName>
</protein>
<dbReference type="PROSITE" id="PS50297">
    <property type="entry name" value="ANK_REP_REGION"/>
    <property type="match status" value="6"/>
</dbReference>
<keyword evidence="2" id="KW-0040">ANK repeat</keyword>
<evidence type="ECO:0000256" key="1">
    <source>
        <dbReference type="ARBA" id="ARBA00022737"/>
    </source>
</evidence>
<dbReference type="SUPFAM" id="SSF52540">
    <property type="entry name" value="P-loop containing nucleoside triphosphate hydrolases"/>
    <property type="match status" value="1"/>
</dbReference>
<dbReference type="Pfam" id="PF12796">
    <property type="entry name" value="Ank_2"/>
    <property type="match status" value="2"/>
</dbReference>
<dbReference type="EMBL" id="QGMF01000756">
    <property type="protein sequence ID" value="TVY14140.1"/>
    <property type="molecule type" value="Genomic_DNA"/>
</dbReference>
<dbReference type="SUPFAM" id="SSF48403">
    <property type="entry name" value="Ankyrin repeat"/>
    <property type="match status" value="1"/>
</dbReference>
<dbReference type="InterPro" id="IPR056884">
    <property type="entry name" value="NPHP3-like_N"/>
</dbReference>
<dbReference type="SMART" id="SM00248">
    <property type="entry name" value="ANK"/>
    <property type="match status" value="8"/>
</dbReference>
<feature type="domain" description="Nephrocystin 3-like N-terminal" evidence="4">
    <location>
        <begin position="176"/>
        <end position="340"/>
    </location>
</feature>
<sequence length="961" mass="108359">MSFGFSVGDLIKVIELANKIRKDFVDAPSQFNAISDDLSIVLLDVEVVLSNRELRNEQEAELKQIAKGCRNILDQLELTLDEYDEPDSGHRCAMKRVKRMWKKLKWEPEDIKQLRNCIGTNIGLLNAFTSLLNRDNMVVLVRSQEDQGRQTILDWITSIDYAPQQSEFIRRRQAETGQWLLDSAEFNAWVETDKRTLFCPGIPGAGKTMLTSIVVEELLTRFENDRNICIAYLYCDYRRQHEEKFEDLVSSLLKQFVQEQPSIPDSVKSLYDQHRNKRTRPSLDEILGALQVVAAVYSRVFIVVDALDEYQISDGNRQRLLSGLFNLQANCNANLFATSRHISSIEQEFEGSSKLEIRAYEEDVRRYLDGRMGQLPRFVARSPELQQEIKTNVVNAVDGMYANYFEYYSDRANSTRFLLAQLHLESLKGKRSPKAVQTALKNLVHGSSAYDYAYKGAMERINGQIEDQKELAKQVLSWIICAKRPLATIELQHALSVEISESQLDEANIPEIEDMVSVCAGLVPIDREREIIRLVHYTAQEYFDRTRRQWFPDAQANIMTTCVTYLSFNEFENGICQSHNEFEQRLQSNKFYNYAAHNWGHHAREASTSCQSVLDFLRKQAHVEASTQVLMAFKRYSDDVKYSQEVPRQMTGLHLAAFLGVGSAVLGLLDGNPPDMKDSYGRTPLSWAAERGHENVVKLLLEQGAEHNSMDSEYGRTPLSWAAKSLHEVIVQLLVDAGADVNRRGGGYGESGLHLAAGIGNKAMVHKLLEAGADVNSRTGPSKSGESALHKAANRGYDEVVGLLLKAKADVRAKDHCSWTALHRAANAGHEKVVTLLLEADAIVNDRNDCEATALHLAAQYGHQAVVEQLIKRDADIDARCCDGSTTSHWAAEHMQKLTFQFLFNIKIDMEAKNSGILAASSQMSNSTGYDLDTLMASMKADIWGENPPLFSSRFATWEPC</sequence>
<dbReference type="InterPro" id="IPR002110">
    <property type="entry name" value="Ankyrin_rpt"/>
</dbReference>
<feature type="repeat" description="ANK" evidence="2">
    <location>
        <begin position="817"/>
        <end position="849"/>
    </location>
</feature>
<evidence type="ECO:0000259" key="4">
    <source>
        <dbReference type="Pfam" id="PF24883"/>
    </source>
</evidence>
<gene>
    <name evidence="5" type="ORF">LARI1_G009296</name>
</gene>
<dbReference type="Pfam" id="PF24883">
    <property type="entry name" value="NPHP3_N"/>
    <property type="match status" value="1"/>
</dbReference>
<feature type="repeat" description="ANK" evidence="2">
    <location>
        <begin position="748"/>
        <end position="780"/>
    </location>
</feature>
<comment type="caution">
    <text evidence="5">The sequence shown here is derived from an EMBL/GenBank/DDBJ whole genome shotgun (WGS) entry which is preliminary data.</text>
</comment>
<feature type="repeat" description="ANK" evidence="2">
    <location>
        <begin position="784"/>
        <end position="816"/>
    </location>
</feature>
<evidence type="ECO:0000313" key="6">
    <source>
        <dbReference type="Proteomes" id="UP000469559"/>
    </source>
</evidence>
<dbReference type="PANTHER" id="PTHR10039:SF15">
    <property type="entry name" value="NACHT DOMAIN-CONTAINING PROTEIN"/>
    <property type="match status" value="1"/>
</dbReference>
<feature type="repeat" description="ANK" evidence="2">
    <location>
        <begin position="680"/>
        <end position="712"/>
    </location>
</feature>
<feature type="domain" description="GPI inositol-deacylase winged helix" evidence="3">
    <location>
        <begin position="467"/>
        <end position="543"/>
    </location>
</feature>
<reference evidence="5 6" key="1">
    <citation type="submission" date="2018-05" db="EMBL/GenBank/DDBJ databases">
        <title>Whole genome sequencing for identification of molecular markers to develop diagnostic detection tools for the regulated plant pathogen Lachnellula willkommii.</title>
        <authorList>
            <person name="Giroux E."/>
            <person name="Bilodeau G."/>
        </authorList>
    </citation>
    <scope>NUCLEOTIDE SEQUENCE [LARGE SCALE GENOMIC DNA]</scope>
    <source>
        <strain evidence="5 6">CBS 203.66</strain>
    </source>
</reference>
<keyword evidence="6" id="KW-1185">Reference proteome</keyword>
<name>A0A8T9B2D1_9HELO</name>
<organism evidence="5 6">
    <name type="scientific">Lachnellula arida</name>
    <dbReference type="NCBI Taxonomy" id="1316785"/>
    <lineage>
        <taxon>Eukaryota</taxon>
        <taxon>Fungi</taxon>
        <taxon>Dikarya</taxon>
        <taxon>Ascomycota</taxon>
        <taxon>Pezizomycotina</taxon>
        <taxon>Leotiomycetes</taxon>
        <taxon>Helotiales</taxon>
        <taxon>Lachnaceae</taxon>
        <taxon>Lachnellula</taxon>
    </lineage>
</organism>
<accession>A0A8T9B2D1</accession>
<dbReference type="InterPro" id="IPR054471">
    <property type="entry name" value="GPIID_WHD"/>
</dbReference>